<keyword evidence="1" id="KW-0812">Transmembrane</keyword>
<proteinExistence type="evidence at transcript level"/>
<dbReference type="AlphaFoldDB" id="A0A0K8RA59"/>
<accession>A0A0K8RA59</accession>
<dbReference type="InterPro" id="IPR037272">
    <property type="entry name" value="SNS_sf"/>
</dbReference>
<dbReference type="EMBL" id="GADI01005837">
    <property type="protein sequence ID" value="JAA67971.1"/>
    <property type="molecule type" value="mRNA"/>
</dbReference>
<name>A0A0K8RA59_IXORI</name>
<reference evidence="2" key="1">
    <citation type="submission" date="2012-12" db="EMBL/GenBank/DDBJ databases">
        <title>Identification and characterization of a phenylalanine ammonia-lyase gene family in Isatis indigotica Fort.</title>
        <authorList>
            <person name="Liu Q."/>
            <person name="Chen J."/>
            <person name="Zhou X."/>
            <person name="Di P."/>
            <person name="Xiao Y."/>
            <person name="Xuan H."/>
            <person name="Zhang L."/>
            <person name="Chen W."/>
        </authorList>
    </citation>
    <scope>NUCLEOTIDE SEQUENCE</scope>
    <source>
        <tissue evidence="2">Salivary gland</tissue>
    </source>
</reference>
<keyword evidence="1" id="KW-1133">Transmembrane helix</keyword>
<feature type="transmembrane region" description="Helical" evidence="1">
    <location>
        <begin position="71"/>
        <end position="90"/>
    </location>
</feature>
<organism evidence="2">
    <name type="scientific">Ixodes ricinus</name>
    <name type="common">Common tick</name>
    <name type="synonym">Acarus ricinus</name>
    <dbReference type="NCBI Taxonomy" id="34613"/>
    <lineage>
        <taxon>Eukaryota</taxon>
        <taxon>Metazoa</taxon>
        <taxon>Ecdysozoa</taxon>
        <taxon>Arthropoda</taxon>
        <taxon>Chelicerata</taxon>
        <taxon>Arachnida</taxon>
        <taxon>Acari</taxon>
        <taxon>Parasitiformes</taxon>
        <taxon>Ixodida</taxon>
        <taxon>Ixodoidea</taxon>
        <taxon>Ixodidae</taxon>
        <taxon>Ixodinae</taxon>
        <taxon>Ixodes</taxon>
    </lineage>
</organism>
<feature type="transmembrane region" description="Helical" evidence="1">
    <location>
        <begin position="102"/>
        <end position="119"/>
    </location>
</feature>
<sequence length="152" mass="17493">MGRPNHMRGKCALEHLLCRWRCCLSRNTLKFTIGKSTSRALNDTHPLTRFLIPSTASITIRPLFGIPRSSGLFLLFPVVVTITSRTAVAYRVRIVPSTEIKFTIFILIIQTLTFFRGYGIQRTSFDYEFMLNRRPTTYMLVCWTIVIPLVCT</sequence>
<protein>
    <submittedName>
        <fullName evidence="2">Putative sodium-neurotransmitter symporter</fullName>
    </submittedName>
</protein>
<keyword evidence="1" id="KW-0472">Membrane</keyword>
<evidence type="ECO:0000313" key="2">
    <source>
        <dbReference type="EMBL" id="JAA67971.1"/>
    </source>
</evidence>
<evidence type="ECO:0000256" key="1">
    <source>
        <dbReference type="SAM" id="Phobius"/>
    </source>
</evidence>
<dbReference type="SUPFAM" id="SSF161070">
    <property type="entry name" value="SNF-like"/>
    <property type="match status" value="1"/>
</dbReference>